<feature type="region of interest" description="Disordered" evidence="11">
    <location>
        <begin position="441"/>
        <end position="462"/>
    </location>
</feature>
<evidence type="ECO:0000256" key="6">
    <source>
        <dbReference type="ARBA" id="ARBA00022840"/>
    </source>
</evidence>
<keyword evidence="10" id="KW-0460">Magnesium</keyword>
<dbReference type="FunFam" id="1.10.510.10:FF:000238">
    <property type="entry name" value="Mitogen-activated protein kinase"/>
    <property type="match status" value="1"/>
</dbReference>
<keyword evidence="4 9" id="KW-0547">Nucleotide-binding</keyword>
<dbReference type="PROSITE" id="PS50011">
    <property type="entry name" value="PROTEIN_KINASE_DOM"/>
    <property type="match status" value="1"/>
</dbReference>
<comment type="catalytic activity">
    <reaction evidence="8">
        <text>L-seryl-[protein] + ATP = O-phospho-L-seryl-[protein] + ADP + H(+)</text>
        <dbReference type="Rhea" id="RHEA:17989"/>
        <dbReference type="Rhea" id="RHEA-COMP:9863"/>
        <dbReference type="Rhea" id="RHEA-COMP:11604"/>
        <dbReference type="ChEBI" id="CHEBI:15378"/>
        <dbReference type="ChEBI" id="CHEBI:29999"/>
        <dbReference type="ChEBI" id="CHEBI:30616"/>
        <dbReference type="ChEBI" id="CHEBI:83421"/>
        <dbReference type="ChEBI" id="CHEBI:456216"/>
        <dbReference type="EC" id="2.7.11.24"/>
    </reaction>
</comment>
<dbReference type="SMART" id="SM00220">
    <property type="entry name" value="S_TKc"/>
    <property type="match status" value="1"/>
</dbReference>
<evidence type="ECO:0000256" key="9">
    <source>
        <dbReference type="PROSITE-ProRule" id="PRU10141"/>
    </source>
</evidence>
<dbReference type="SUPFAM" id="SSF56112">
    <property type="entry name" value="Protein kinase-like (PK-like)"/>
    <property type="match status" value="1"/>
</dbReference>
<evidence type="ECO:0000256" key="1">
    <source>
        <dbReference type="ARBA" id="ARBA00012411"/>
    </source>
</evidence>
<dbReference type="PROSITE" id="PS01351">
    <property type="entry name" value="MAPK"/>
    <property type="match status" value="1"/>
</dbReference>
<keyword evidence="3 10" id="KW-0808">Transferase</keyword>
<comment type="caution">
    <text evidence="13">The sequence shown here is derived from an EMBL/GenBank/DDBJ whole genome shotgun (WGS) entry which is preliminary data.</text>
</comment>
<dbReference type="PROSITE" id="PS00107">
    <property type="entry name" value="PROTEIN_KINASE_ATP"/>
    <property type="match status" value="1"/>
</dbReference>
<dbReference type="Gene3D" id="3.30.200.20">
    <property type="entry name" value="Phosphorylase Kinase, domain 1"/>
    <property type="match status" value="1"/>
</dbReference>
<evidence type="ECO:0000256" key="3">
    <source>
        <dbReference type="ARBA" id="ARBA00022679"/>
    </source>
</evidence>
<evidence type="ECO:0000313" key="14">
    <source>
        <dbReference type="Proteomes" id="UP000887013"/>
    </source>
</evidence>
<dbReference type="EMBL" id="BMAW01027093">
    <property type="protein sequence ID" value="GFU00383.1"/>
    <property type="molecule type" value="Genomic_DNA"/>
</dbReference>
<comment type="catalytic activity">
    <reaction evidence="7 10">
        <text>L-threonyl-[protein] + ATP = O-phospho-L-threonyl-[protein] + ADP + H(+)</text>
        <dbReference type="Rhea" id="RHEA:46608"/>
        <dbReference type="Rhea" id="RHEA-COMP:11060"/>
        <dbReference type="Rhea" id="RHEA-COMP:11605"/>
        <dbReference type="ChEBI" id="CHEBI:15378"/>
        <dbReference type="ChEBI" id="CHEBI:30013"/>
        <dbReference type="ChEBI" id="CHEBI:30616"/>
        <dbReference type="ChEBI" id="CHEBI:61977"/>
        <dbReference type="ChEBI" id="CHEBI:456216"/>
        <dbReference type="EC" id="2.7.11.24"/>
    </reaction>
</comment>
<dbReference type="GO" id="GO:0036064">
    <property type="term" value="C:ciliary basal body"/>
    <property type="evidence" value="ECO:0007669"/>
    <property type="project" value="UniProtKB-ARBA"/>
</dbReference>
<keyword evidence="2 10" id="KW-0723">Serine/threonine-protein kinase</keyword>
<dbReference type="GO" id="GO:0005524">
    <property type="term" value="F:ATP binding"/>
    <property type="evidence" value="ECO:0007669"/>
    <property type="project" value="UniProtKB-UniRule"/>
</dbReference>
<evidence type="ECO:0000259" key="12">
    <source>
        <dbReference type="PROSITE" id="PS50011"/>
    </source>
</evidence>
<comment type="similarity">
    <text evidence="10">Belongs to the protein kinase superfamily. Ser/Thr protein kinase family. MAP kinase subfamily.</text>
</comment>
<evidence type="ECO:0000256" key="2">
    <source>
        <dbReference type="ARBA" id="ARBA00022527"/>
    </source>
</evidence>
<dbReference type="InterPro" id="IPR011009">
    <property type="entry name" value="Kinase-like_dom_sf"/>
</dbReference>
<evidence type="ECO:0000256" key="4">
    <source>
        <dbReference type="ARBA" id="ARBA00022741"/>
    </source>
</evidence>
<gene>
    <name evidence="13" type="primary">mapk15</name>
    <name evidence="13" type="ORF">NPIL_266702</name>
</gene>
<comment type="cofactor">
    <cofactor evidence="10">
        <name>Mg(2+)</name>
        <dbReference type="ChEBI" id="CHEBI:18420"/>
    </cofactor>
</comment>
<dbReference type="AlphaFoldDB" id="A0A8X6Q7Y9"/>
<comment type="activity regulation">
    <text evidence="10">Activated by threonine and tyrosine phosphorylation.</text>
</comment>
<dbReference type="Proteomes" id="UP000887013">
    <property type="component" value="Unassembled WGS sequence"/>
</dbReference>
<feature type="compositionally biased region" description="Polar residues" evidence="11">
    <location>
        <begin position="441"/>
        <end position="453"/>
    </location>
</feature>
<keyword evidence="14" id="KW-1185">Reference proteome</keyword>
<protein>
    <recommendedName>
        <fullName evidence="1 10">Mitogen-activated protein kinase</fullName>
        <ecNumber evidence="1 10">2.7.11.24</ecNumber>
    </recommendedName>
</protein>
<reference evidence="13" key="1">
    <citation type="submission" date="2020-08" db="EMBL/GenBank/DDBJ databases">
        <title>Multicomponent nature underlies the extraordinary mechanical properties of spider dragline silk.</title>
        <authorList>
            <person name="Kono N."/>
            <person name="Nakamura H."/>
            <person name="Mori M."/>
            <person name="Yoshida Y."/>
            <person name="Ohtoshi R."/>
            <person name="Malay A.D."/>
            <person name="Moran D.A.P."/>
            <person name="Tomita M."/>
            <person name="Numata K."/>
            <person name="Arakawa K."/>
        </authorList>
    </citation>
    <scope>NUCLEOTIDE SEQUENCE</scope>
</reference>
<dbReference type="InterPro" id="IPR050117">
    <property type="entry name" value="MAPK"/>
</dbReference>
<evidence type="ECO:0000256" key="5">
    <source>
        <dbReference type="ARBA" id="ARBA00022777"/>
    </source>
</evidence>
<feature type="domain" description="Protein kinase" evidence="12">
    <location>
        <begin position="12"/>
        <end position="302"/>
    </location>
</feature>
<dbReference type="InterPro" id="IPR003527">
    <property type="entry name" value="MAP_kinase_CS"/>
</dbReference>
<keyword evidence="6 9" id="KW-0067">ATP-binding</keyword>
<dbReference type="FunFam" id="3.30.200.20:FF:000166">
    <property type="entry name" value="Mitogen-activated protein kinase"/>
    <property type="match status" value="1"/>
</dbReference>
<feature type="binding site" evidence="9">
    <location>
        <position position="42"/>
    </location>
    <ligand>
        <name>ATP</name>
        <dbReference type="ChEBI" id="CHEBI:30616"/>
    </ligand>
</feature>
<sequence length="510" mass="57913">MGDVDPYVAERYEISKRLGKGAYGIVWKATDKSNKKIVAVKKIYDAFRNRTDAQRTFREIWYLQEFHSHSNIITLLEVVKAKNDKDIYLIFDFMETDLHQMIKKGTLKEDWKHGFIIFQLLSALSYIHSANVIHRDIKPSNILMNHRCELKLADFGLARSLAQTEEYASDPTLTEYVATRWYRAPEILLGSKRYTKGVDIWSVGCIMGEVISGKPLFPGTSTLNQVERIMAALPHPLQADIDSLCTGYAAFVLGRAANKPKRLLRNVLVNGSSDAHDLLTKLLTLNPNHRITAKDGLQHPYISRYHGQESPSELGKAVPPLCDDMKLSVDQYRDKLYEMIGESEERKQVSPMPPIHMPSFSGCLGSFVFSEKKNEKRVFIKQRIVDEIPTIDERKEALLRNQIAKKQPMAPMARKTLSPPFLVERGKFSLGFRHPVVLRGQGTNSAPVASTESSSDKRNTERKFGRRQFGNLANQSMCSSAKAELQSYSQDLTYGTITVTGLQALRERRW</sequence>
<evidence type="ECO:0000256" key="11">
    <source>
        <dbReference type="SAM" id="MobiDB-lite"/>
    </source>
</evidence>
<organism evidence="13 14">
    <name type="scientific">Nephila pilipes</name>
    <name type="common">Giant wood spider</name>
    <name type="synonym">Nephila maculata</name>
    <dbReference type="NCBI Taxonomy" id="299642"/>
    <lineage>
        <taxon>Eukaryota</taxon>
        <taxon>Metazoa</taxon>
        <taxon>Ecdysozoa</taxon>
        <taxon>Arthropoda</taxon>
        <taxon>Chelicerata</taxon>
        <taxon>Arachnida</taxon>
        <taxon>Araneae</taxon>
        <taxon>Araneomorphae</taxon>
        <taxon>Entelegynae</taxon>
        <taxon>Araneoidea</taxon>
        <taxon>Nephilidae</taxon>
        <taxon>Nephila</taxon>
    </lineage>
</organism>
<dbReference type="Gene3D" id="1.10.510.10">
    <property type="entry name" value="Transferase(Phosphotransferase) domain 1"/>
    <property type="match status" value="1"/>
</dbReference>
<dbReference type="PANTHER" id="PTHR24055">
    <property type="entry name" value="MITOGEN-ACTIVATED PROTEIN KINASE"/>
    <property type="match status" value="1"/>
</dbReference>
<dbReference type="CDD" id="cd07852">
    <property type="entry name" value="STKc_MAPK15-like"/>
    <property type="match status" value="1"/>
</dbReference>
<evidence type="ECO:0000256" key="10">
    <source>
        <dbReference type="RuleBase" id="RU361165"/>
    </source>
</evidence>
<evidence type="ECO:0000313" key="13">
    <source>
        <dbReference type="EMBL" id="GFU00383.1"/>
    </source>
</evidence>
<evidence type="ECO:0000256" key="7">
    <source>
        <dbReference type="ARBA" id="ARBA00047592"/>
    </source>
</evidence>
<dbReference type="OrthoDB" id="192887at2759"/>
<evidence type="ECO:0000256" key="8">
    <source>
        <dbReference type="ARBA" id="ARBA00048312"/>
    </source>
</evidence>
<name>A0A8X6Q7Y9_NEPPI</name>
<dbReference type="GO" id="GO:0004707">
    <property type="term" value="F:MAP kinase activity"/>
    <property type="evidence" value="ECO:0007669"/>
    <property type="project" value="UniProtKB-EC"/>
</dbReference>
<dbReference type="Pfam" id="PF00069">
    <property type="entry name" value="Pkinase"/>
    <property type="match status" value="1"/>
</dbReference>
<dbReference type="InterPro" id="IPR008271">
    <property type="entry name" value="Ser/Thr_kinase_AS"/>
</dbReference>
<accession>A0A8X6Q7Y9</accession>
<proteinExistence type="inferred from homology"/>
<dbReference type="InterPro" id="IPR017441">
    <property type="entry name" value="Protein_kinase_ATP_BS"/>
</dbReference>
<keyword evidence="5 10" id="KW-0418">Kinase</keyword>
<dbReference type="EC" id="2.7.11.24" evidence="1 10"/>
<dbReference type="InterPro" id="IPR000719">
    <property type="entry name" value="Prot_kinase_dom"/>
</dbReference>
<dbReference type="PROSITE" id="PS00108">
    <property type="entry name" value="PROTEIN_KINASE_ST"/>
    <property type="match status" value="1"/>
</dbReference>